<keyword evidence="2" id="KW-1185">Reference proteome</keyword>
<dbReference type="Proteomes" id="UP000193040">
    <property type="component" value="Unassembled WGS sequence"/>
</dbReference>
<dbReference type="STRING" id="1784.VC42_19415"/>
<gene>
    <name evidence="1" type="ORF">B5M45_10765</name>
</gene>
<evidence type="ECO:0000313" key="2">
    <source>
        <dbReference type="Proteomes" id="UP000193040"/>
    </source>
</evidence>
<dbReference type="AlphaFoldDB" id="A0A1X0Y7P0"/>
<accession>A0A1X0Y7P0</accession>
<proteinExistence type="predicted"/>
<comment type="caution">
    <text evidence="1">The sequence shown here is derived from an EMBL/GenBank/DDBJ whole genome shotgun (WGS) entry which is preliminary data.</text>
</comment>
<sequence>MLVIAATVVLIPAAIVGFFVVRDLAHDGLDGLDGRGGTSKATSLSSFDVVCDRGSISNAAAYGKPYKIAAFARNERPNPMSRVTSDHWTELMLDSRADYRVNPNDYTSVNVVACLTHKSGTEVKSLSCDFKTDDGDRVTVDYYAVQYDIELREARTGKHLEQLGTVDGPAGSCPFLIWVNKHDRKVYAEPDHAAVDAKLAEFADR</sequence>
<organism evidence="1 2">
    <name type="scientific">Mycobacterium simiae</name>
    <name type="common">Mycobacterium habana</name>
    <dbReference type="NCBI Taxonomy" id="1784"/>
    <lineage>
        <taxon>Bacteria</taxon>
        <taxon>Bacillati</taxon>
        <taxon>Actinomycetota</taxon>
        <taxon>Actinomycetes</taxon>
        <taxon>Mycobacteriales</taxon>
        <taxon>Mycobacteriaceae</taxon>
        <taxon>Mycobacterium</taxon>
        <taxon>Mycobacterium simiae complex</taxon>
    </lineage>
</organism>
<protein>
    <submittedName>
        <fullName evidence="1">Uncharacterized protein</fullName>
    </submittedName>
</protein>
<name>A0A1X0Y7P0_MYCSI</name>
<reference evidence="1 2" key="1">
    <citation type="submission" date="2017-03" db="EMBL/GenBank/DDBJ databases">
        <title>Genomic insights into Mycobacterium simiae human colonization.</title>
        <authorList>
            <person name="Steffani J.L."/>
            <person name="Brunck M.E."/>
            <person name="Cruz E."/>
            <person name="Montiel R."/>
            <person name="Barona F."/>
        </authorList>
    </citation>
    <scope>NUCLEOTIDE SEQUENCE [LARGE SCALE GENOMIC DNA]</scope>
    <source>
        <strain evidence="1 2">MsiGto</strain>
    </source>
</reference>
<evidence type="ECO:0000313" key="1">
    <source>
        <dbReference type="EMBL" id="ORJ61175.1"/>
    </source>
</evidence>
<dbReference type="EMBL" id="MZZM01000016">
    <property type="protein sequence ID" value="ORJ61175.1"/>
    <property type="molecule type" value="Genomic_DNA"/>
</dbReference>